<feature type="compositionally biased region" description="Acidic residues" evidence="5">
    <location>
        <begin position="962"/>
        <end position="980"/>
    </location>
</feature>
<gene>
    <name evidence="7" type="ORF">UCDDA912_g10099</name>
</gene>
<proteinExistence type="predicted"/>
<dbReference type="AlphaFoldDB" id="A0A0G2F6W3"/>
<name>A0A0G2F6W3_9PEZI</name>
<sequence length="1227" mass="136326">MSQLHCCAAFMSLKRFNADVRAVRTRIEDDEISGVVAIERGDSDGEVVVTVAHEKLPGLLPIGLLAQNFDNYPNDNGFLIFTASENAATSVVSALEDLRDYTSGMKLLETIMALSTRLDRALRSVDGDEDIIMEDPHDPHGFDDSMEDDPYDDFTDLEFGLSPMRTKSQHRPNSRLASGILRRIKPDLRVARDVGCKIGVLDGLQLSSASSIFSLSIRASELCLSQEALEAWDVEISDYIILLVRFEGLYPFAEQLLEQPCANFNVDFRFGKGAKYKPSPAQARAAFLTEASRNHDAPEAKSQTLKDHQGRTFEKIFISNSLEQFLNEQCLSMIKLRLQNPAYSWDDANEHLRNMSSRAWDDQPPAKANSDREAAKSEPKSTTKTRSTRKSKGKQKATTAAGASKAEEEPPSPKPIPNFLVWDAAASRPLEQCSVPLIIMQFAVHYFSRCTEYCLRCHQHIGTEFEALKPFVCSNPLCLFQYLAMGFGPSIEHEILTQPYVVDLLVSLCYSSVQFPKANYMGTFDQGSPQYRIREFPCGLHLKVPDPYNVVVSTTIAASNTDTAATSAVTAAANEVTTAPTTFIKVLADLRNGALTVPINDLGRVASDTWVMLREGIRPTYGEPAYYHVRVKYIDHQTGTLEVDVNALEPLRAPGAVEMDLLLYDTEFDDLDNKGKAESMITILRSLPPISSLREYLIKNPHSRLRSYAGIPPAAVTLLEWIVASNRSCILQVTPVEDPHVRDRNLLESIKTRGQEAIPSLEDSVQFRFAQGAPDKELRFRRALREVNPQNSKYPTIFAWHGSALSNWHSILRYGLDFKHVMNGRAFGDGVYFSQHYSTSQGFTNPDATNPWPNSALNISSVISLCEIVNAPERFVATSPHLVVRQVDWIQCRYLFARRSPSQARIPPQAFAFPSDPARTVLGPDDNALLIPLKAVSTRKQQMPKAPSSSKRAHETTSSLGETDEEQVSDLEFLFDEDDSSTPPAKRANSARDSSVDSATARQVTTQRPLTPPQTDFRPGTLDLASLPRLSLPSWADGNSAKRLAGDIKHMQKVQSSTPPHELGWYIDFDSMENMFQWIVEFHSFDLELPLAREMKKAGVTSIVLEVRFGRDYPFSPPFVRVIRPRFLPFSSGGGGHITTGGAICMELLTASGWSPGSTMEAVFVSIRTAMSETERPAHLQTTETSARMFDYGANEALEAYVRFAGVHGWVVPEDLRETATQGGRPG</sequence>
<feature type="region of interest" description="Disordered" evidence="5">
    <location>
        <begin position="936"/>
        <end position="1022"/>
    </location>
</feature>
<comment type="caution">
    <text evidence="7">The sequence shown here is derived from an EMBL/GenBank/DDBJ whole genome shotgun (WGS) entry which is preliminary data.</text>
</comment>
<dbReference type="InterPro" id="IPR051838">
    <property type="entry name" value="ARTD_PARP"/>
</dbReference>
<dbReference type="Pfam" id="PF00644">
    <property type="entry name" value="PARP"/>
    <property type="match status" value="1"/>
</dbReference>
<evidence type="ECO:0000256" key="3">
    <source>
        <dbReference type="ARBA" id="ARBA00022695"/>
    </source>
</evidence>
<evidence type="ECO:0000259" key="6">
    <source>
        <dbReference type="PROSITE" id="PS50127"/>
    </source>
</evidence>
<evidence type="ECO:0000256" key="5">
    <source>
        <dbReference type="SAM" id="MobiDB-lite"/>
    </source>
</evidence>
<dbReference type="STRING" id="1214573.A0A0G2F6W3"/>
<feature type="compositionally biased region" description="Basic residues" evidence="5">
    <location>
        <begin position="386"/>
        <end position="395"/>
    </location>
</feature>
<evidence type="ECO:0000256" key="4">
    <source>
        <dbReference type="ARBA" id="ARBA00023027"/>
    </source>
</evidence>
<dbReference type="PANTHER" id="PTHR21328">
    <property type="entry name" value="POLY ADP-RIBOSE POLYMERASE FAMILY, MEMBER PARP"/>
    <property type="match status" value="1"/>
</dbReference>
<keyword evidence="3" id="KW-0548">Nucleotidyltransferase</keyword>
<keyword evidence="1" id="KW-0328">Glycosyltransferase</keyword>
<dbReference type="PROSITE" id="PS50127">
    <property type="entry name" value="UBC_2"/>
    <property type="match status" value="1"/>
</dbReference>
<dbReference type="SUPFAM" id="SSF56399">
    <property type="entry name" value="ADP-ribosylation"/>
    <property type="match status" value="1"/>
</dbReference>
<dbReference type="Proteomes" id="UP000034680">
    <property type="component" value="Unassembled WGS sequence"/>
</dbReference>
<feature type="compositionally biased region" description="Polar residues" evidence="5">
    <location>
        <begin position="991"/>
        <end position="1009"/>
    </location>
</feature>
<dbReference type="Gene3D" id="3.10.110.10">
    <property type="entry name" value="Ubiquitin Conjugating Enzyme"/>
    <property type="match status" value="1"/>
</dbReference>
<dbReference type="GO" id="GO:0003950">
    <property type="term" value="F:NAD+ poly-ADP-ribosyltransferase activity"/>
    <property type="evidence" value="ECO:0007669"/>
    <property type="project" value="InterPro"/>
</dbReference>
<dbReference type="OrthoDB" id="109543at2759"/>
<feature type="region of interest" description="Disordered" evidence="5">
    <location>
        <begin position="356"/>
        <end position="414"/>
    </location>
</feature>
<reference evidence="7 8" key="2">
    <citation type="submission" date="2015-05" db="EMBL/GenBank/DDBJ databases">
        <authorList>
            <person name="Morales-Cruz A."/>
            <person name="Amrine K.C."/>
            <person name="Cantu D."/>
        </authorList>
    </citation>
    <scope>NUCLEOTIDE SEQUENCE [LARGE SCALE GENOMIC DNA]</scope>
    <source>
        <strain evidence="7">DA912</strain>
    </source>
</reference>
<accession>A0A0G2F6W3</accession>
<dbReference type="GO" id="GO:0016779">
    <property type="term" value="F:nucleotidyltransferase activity"/>
    <property type="evidence" value="ECO:0007669"/>
    <property type="project" value="UniProtKB-KW"/>
</dbReference>
<feature type="compositionally biased region" description="Basic and acidic residues" evidence="5">
    <location>
        <begin position="369"/>
        <end position="381"/>
    </location>
</feature>
<evidence type="ECO:0000313" key="8">
    <source>
        <dbReference type="Proteomes" id="UP000034680"/>
    </source>
</evidence>
<dbReference type="InterPro" id="IPR000608">
    <property type="entry name" value="UBC"/>
</dbReference>
<keyword evidence="4" id="KW-0520">NAD</keyword>
<reference evidence="7 8" key="1">
    <citation type="submission" date="2015-05" db="EMBL/GenBank/DDBJ databases">
        <title>Distinctive expansion of gene families associated with plant cell wall degradation and secondary metabolism in the genomes of grapevine trunk pathogens.</title>
        <authorList>
            <person name="Lawrence D.P."/>
            <person name="Travadon R."/>
            <person name="Rolshausen P.E."/>
            <person name="Baumgartner K."/>
        </authorList>
    </citation>
    <scope>NUCLEOTIDE SEQUENCE [LARGE SCALE GENOMIC DNA]</scope>
    <source>
        <strain evidence="7">DA912</strain>
    </source>
</reference>
<protein>
    <submittedName>
        <fullName evidence="7">Putative ubiquitin-conjugating enzyme</fullName>
    </submittedName>
</protein>
<dbReference type="Pfam" id="PF00179">
    <property type="entry name" value="UQ_con"/>
    <property type="match status" value="1"/>
</dbReference>
<evidence type="ECO:0000256" key="1">
    <source>
        <dbReference type="ARBA" id="ARBA00022676"/>
    </source>
</evidence>
<keyword evidence="2" id="KW-0808">Transferase</keyword>
<dbReference type="SUPFAM" id="SSF54495">
    <property type="entry name" value="UBC-like"/>
    <property type="match status" value="1"/>
</dbReference>
<dbReference type="InterPro" id="IPR016135">
    <property type="entry name" value="UBQ-conjugating_enzyme/RWD"/>
</dbReference>
<dbReference type="InterPro" id="IPR012317">
    <property type="entry name" value="Poly(ADP-ribose)pol_cat_dom"/>
</dbReference>
<feature type="domain" description="UBC core" evidence="6">
    <location>
        <begin position="1039"/>
        <end position="1211"/>
    </location>
</feature>
<dbReference type="EMBL" id="LCUC01000571">
    <property type="protein sequence ID" value="KKY29966.1"/>
    <property type="molecule type" value="Genomic_DNA"/>
</dbReference>
<dbReference type="Gene3D" id="3.90.228.10">
    <property type="match status" value="1"/>
</dbReference>
<evidence type="ECO:0000256" key="2">
    <source>
        <dbReference type="ARBA" id="ARBA00022679"/>
    </source>
</evidence>
<dbReference type="CDD" id="cd23802">
    <property type="entry name" value="UBCc_UBE2Q"/>
    <property type="match status" value="1"/>
</dbReference>
<keyword evidence="8" id="KW-1185">Reference proteome</keyword>
<organism evidence="7 8">
    <name type="scientific">Diaporthe ampelina</name>
    <dbReference type="NCBI Taxonomy" id="1214573"/>
    <lineage>
        <taxon>Eukaryota</taxon>
        <taxon>Fungi</taxon>
        <taxon>Dikarya</taxon>
        <taxon>Ascomycota</taxon>
        <taxon>Pezizomycotina</taxon>
        <taxon>Sordariomycetes</taxon>
        <taxon>Sordariomycetidae</taxon>
        <taxon>Diaporthales</taxon>
        <taxon>Diaporthaceae</taxon>
        <taxon>Diaporthe</taxon>
    </lineage>
</organism>
<evidence type="ECO:0000313" key="7">
    <source>
        <dbReference type="EMBL" id="KKY29966.1"/>
    </source>
</evidence>